<protein>
    <submittedName>
        <fullName evidence="3">Uncharacterized protein</fullName>
    </submittedName>
</protein>
<name>A0ABP0Y4T9_9ROSI</name>
<proteinExistence type="inferred from homology"/>
<organism evidence="3 4">
    <name type="scientific">Citrullus colocynthis</name>
    <name type="common">colocynth</name>
    <dbReference type="NCBI Taxonomy" id="252529"/>
    <lineage>
        <taxon>Eukaryota</taxon>
        <taxon>Viridiplantae</taxon>
        <taxon>Streptophyta</taxon>
        <taxon>Embryophyta</taxon>
        <taxon>Tracheophyta</taxon>
        <taxon>Spermatophyta</taxon>
        <taxon>Magnoliopsida</taxon>
        <taxon>eudicotyledons</taxon>
        <taxon>Gunneridae</taxon>
        <taxon>Pentapetalae</taxon>
        <taxon>rosids</taxon>
        <taxon>fabids</taxon>
        <taxon>Cucurbitales</taxon>
        <taxon>Cucurbitaceae</taxon>
        <taxon>Benincaseae</taxon>
        <taxon>Citrullus</taxon>
    </lineage>
</organism>
<dbReference type="Pfam" id="PF00201">
    <property type="entry name" value="UDPGT"/>
    <property type="match status" value="1"/>
</dbReference>
<evidence type="ECO:0000313" key="3">
    <source>
        <dbReference type="EMBL" id="CAK9314591.1"/>
    </source>
</evidence>
<keyword evidence="2" id="KW-0808">Transferase</keyword>
<dbReference type="PANTHER" id="PTHR11926">
    <property type="entry name" value="GLUCOSYL/GLUCURONOSYL TRANSFERASES"/>
    <property type="match status" value="1"/>
</dbReference>
<reference evidence="3 4" key="1">
    <citation type="submission" date="2024-03" db="EMBL/GenBank/DDBJ databases">
        <authorList>
            <person name="Gkanogiannis A."/>
            <person name="Becerra Lopez-Lavalle L."/>
        </authorList>
    </citation>
    <scope>NUCLEOTIDE SEQUENCE [LARGE SCALE GENOMIC DNA]</scope>
</reference>
<accession>A0ABP0Y4T9</accession>
<evidence type="ECO:0000256" key="2">
    <source>
        <dbReference type="ARBA" id="ARBA00022679"/>
    </source>
</evidence>
<dbReference type="InterPro" id="IPR002213">
    <property type="entry name" value="UDP_glucos_trans"/>
</dbReference>
<dbReference type="EMBL" id="OZ021736">
    <property type="protein sequence ID" value="CAK9314591.1"/>
    <property type="molecule type" value="Genomic_DNA"/>
</dbReference>
<keyword evidence="4" id="KW-1185">Reference proteome</keyword>
<dbReference type="PANTHER" id="PTHR11926:SF774">
    <property type="entry name" value="UDP-GLYCOSYLTRANSFERASE 85A1-RELATED"/>
    <property type="match status" value="1"/>
</dbReference>
<gene>
    <name evidence="3" type="ORF">CITCOLO1_LOCUS6351</name>
</gene>
<evidence type="ECO:0000256" key="1">
    <source>
        <dbReference type="ARBA" id="ARBA00009995"/>
    </source>
</evidence>
<evidence type="ECO:0000313" key="4">
    <source>
        <dbReference type="Proteomes" id="UP001642487"/>
    </source>
</evidence>
<dbReference type="Proteomes" id="UP001642487">
    <property type="component" value="Chromosome 2"/>
</dbReference>
<dbReference type="SUPFAM" id="SSF53756">
    <property type="entry name" value="UDP-Glycosyltransferase/glycogen phosphorylase"/>
    <property type="match status" value="1"/>
</dbReference>
<comment type="similarity">
    <text evidence="1">Belongs to the UDP-glycosyltransferase family.</text>
</comment>
<dbReference type="CDD" id="cd03784">
    <property type="entry name" value="GT1_Gtf-like"/>
    <property type="match status" value="1"/>
</dbReference>
<sequence>MKFILIPSLLVSSSSSSTNFLKMDSTISETPQLTHLAALPYPGRGHINALMNFCKLLSLKNPNILISFIVSDEWFTFLAADPKPPNLHFATFPNLIPSELGRAKDFPGFFRSVNTVMEPPIQTLLTHLHPPPSIVVADSFLTWAVRFGNRLNIPVASFWPMSATVLSIYYHFDFLKENGHFPADLSERGEEIVDYIPGVSETRLADLPTFFSGDGHEVIDLTLEAARSIDKAQFLISTSVYELESSVIDVLKLKFPFPVYTIGPCTPYFDAPNGCTDDYLRWLDSQTEGSVLYISQGSFLSVSSAQMDEIVAGVKASGVRFFWVARGNDGQLKGVDRETGMVVGWCDQLRVLCHSAIGGFWTHAGWNSTLEGVFAGVSMLTWPIFCDQVPNSKKIVEDWKVGVRFKAVGGRDLVRRVEIAEFVKRFMNSDSVEGRKMRNRVLELREICRRAVAKGGSSHSNIDAFLDHIGISYLYG</sequence>
<dbReference type="Gene3D" id="3.40.50.2000">
    <property type="entry name" value="Glycogen Phosphorylase B"/>
    <property type="match status" value="2"/>
</dbReference>